<organism evidence="1 2">
    <name type="scientific">Melia azedarach</name>
    <name type="common">Chinaberry tree</name>
    <dbReference type="NCBI Taxonomy" id="155640"/>
    <lineage>
        <taxon>Eukaryota</taxon>
        <taxon>Viridiplantae</taxon>
        <taxon>Streptophyta</taxon>
        <taxon>Embryophyta</taxon>
        <taxon>Tracheophyta</taxon>
        <taxon>Spermatophyta</taxon>
        <taxon>Magnoliopsida</taxon>
        <taxon>eudicotyledons</taxon>
        <taxon>Gunneridae</taxon>
        <taxon>Pentapetalae</taxon>
        <taxon>rosids</taxon>
        <taxon>malvids</taxon>
        <taxon>Sapindales</taxon>
        <taxon>Meliaceae</taxon>
        <taxon>Melia</taxon>
    </lineage>
</organism>
<evidence type="ECO:0000313" key="1">
    <source>
        <dbReference type="EMBL" id="KAJ4710253.1"/>
    </source>
</evidence>
<gene>
    <name evidence="1" type="ORF">OWV82_016461</name>
</gene>
<dbReference type="EMBL" id="CM051402">
    <property type="protein sequence ID" value="KAJ4710253.1"/>
    <property type="molecule type" value="Genomic_DNA"/>
</dbReference>
<proteinExistence type="predicted"/>
<sequence length="664" mass="76554">MGGGETRQRGNSRTAQQQTSNPYGKPMPSKCYKCQQPGHRSNECPEWGKNKGVMHYVGAAKEDEDDDYDDREEVDVVDGDEGEVVSCIVQKLLLAPKREEEMQRNKIFRTRGTIKNKVCKVIIDSGSSENIMSKALVNALNLPTEKHPSPYKIGWIKKRIETRITEVCKVPFSIGKFYKTDVLCDVVDRDACRVLLGRPCQYDVDAMHRGRRNIYEFWWNGKKIVLVPTSETEEVQRVPEVEGTNFLTVIKGHMKEDCEGCMMVAKDEELKPMVEVPKVVQPLLSEFSDIIPEEMPDGLPPMRDIQHSIDFVPGATYPNLPHYRMSPKEHEILQKQVDELLKKGFIRESKSPCAVLALLVPKKDGSWRMCVDSRAINKITIRYRFSIPRLQDMLDQLGEAKRNLVFLGFVVSADGITVDESKFKAIRDWPTPKIVSEVRSFHGLATFYRRFIRNFSTIAAPITECMKKGKFSWGAEQNKNFIILKEKLCTAPVLALANFDKVFEVECDASGIGIGVFLIQEGRPIEYFSEKLCDARQKWSTYDQEFYAVFRELMHWEHYLIQREFMLYSDHQALKYINSQHHLNKVHARWVSFMQKFTLILKHKSGQQNKVADALSRRATLLLPNEWNISNTFNVADLYEYREDEVLYPENLRTSSFLSGRELM</sequence>
<keyword evidence="1" id="KW-0695">RNA-directed DNA polymerase</keyword>
<accession>A0ACC1XG83</accession>
<reference evidence="1 2" key="1">
    <citation type="journal article" date="2023" name="Science">
        <title>Complex scaffold remodeling in plant triterpene biosynthesis.</title>
        <authorList>
            <person name="De La Pena R."/>
            <person name="Hodgson H."/>
            <person name="Liu J.C."/>
            <person name="Stephenson M.J."/>
            <person name="Martin A.C."/>
            <person name="Owen C."/>
            <person name="Harkess A."/>
            <person name="Leebens-Mack J."/>
            <person name="Jimenez L.E."/>
            <person name="Osbourn A."/>
            <person name="Sattely E.S."/>
        </authorList>
    </citation>
    <scope>NUCLEOTIDE SEQUENCE [LARGE SCALE GENOMIC DNA]</scope>
    <source>
        <strain evidence="2">cv. JPN11</strain>
        <tissue evidence="1">Leaf</tissue>
    </source>
</reference>
<keyword evidence="1" id="KW-0808">Transferase</keyword>
<name>A0ACC1XG83_MELAZ</name>
<dbReference type="Proteomes" id="UP001164539">
    <property type="component" value="Chromosome 9"/>
</dbReference>
<protein>
    <submittedName>
        <fullName evidence="1">RNA-directed DNA polymerase</fullName>
    </submittedName>
</protein>
<evidence type="ECO:0000313" key="2">
    <source>
        <dbReference type="Proteomes" id="UP001164539"/>
    </source>
</evidence>
<keyword evidence="2" id="KW-1185">Reference proteome</keyword>
<keyword evidence="1" id="KW-0548">Nucleotidyltransferase</keyword>
<comment type="caution">
    <text evidence="1">The sequence shown here is derived from an EMBL/GenBank/DDBJ whole genome shotgun (WGS) entry which is preliminary data.</text>
</comment>